<evidence type="ECO:0000313" key="3">
    <source>
        <dbReference type="EMBL" id="QBY56213.1"/>
    </source>
</evidence>
<dbReference type="PROSITE" id="PS50968">
    <property type="entry name" value="BIOTINYL_LIPOYL"/>
    <property type="match status" value="1"/>
</dbReference>
<accession>A0A4P7LRD0</accession>
<evidence type="ECO:0000313" key="4">
    <source>
        <dbReference type="Proteomes" id="UP000295294"/>
    </source>
</evidence>
<dbReference type="OrthoDB" id="9760256at2"/>
<dbReference type="KEGG" id="cox:E0W60_34735"/>
<dbReference type="NCBIfam" id="NF004547">
    <property type="entry name" value="PRK05889.1"/>
    <property type="match status" value="1"/>
</dbReference>
<dbReference type="InterPro" id="IPR050709">
    <property type="entry name" value="Biotin_Carboxyl_Carrier/Decarb"/>
</dbReference>
<geneLocation type="plasmid" evidence="3">
    <name>unnamed4</name>
</geneLocation>
<dbReference type="InterPro" id="IPR000089">
    <property type="entry name" value="Biotin_lipoyl"/>
</dbReference>
<evidence type="ECO:0000259" key="2">
    <source>
        <dbReference type="PROSITE" id="PS50968"/>
    </source>
</evidence>
<dbReference type="RefSeq" id="WP_133095043.1">
    <property type="nucleotide sequence ID" value="NZ_CP038639.1"/>
</dbReference>
<reference evidence="3 4" key="1">
    <citation type="submission" date="2019-03" db="EMBL/GenBank/DDBJ databases">
        <title>Efficiently degradation of phenoxyalkanoic acid herbicides by Cupriavidus oxalaticus strain X32.</title>
        <authorList>
            <person name="Sheng X."/>
        </authorList>
    </citation>
    <scope>NUCLEOTIDE SEQUENCE [LARGE SCALE GENOMIC DNA]</scope>
    <source>
        <strain evidence="3 4">X32</strain>
        <plasmid evidence="3 4">unnamed4</plasmid>
    </source>
</reference>
<dbReference type="PANTHER" id="PTHR45266">
    <property type="entry name" value="OXALOACETATE DECARBOXYLASE ALPHA CHAIN"/>
    <property type="match status" value="1"/>
</dbReference>
<protein>
    <submittedName>
        <fullName evidence="3">Biotin/lipoyl-binding carrier protein</fullName>
    </submittedName>
</protein>
<evidence type="ECO:0000256" key="1">
    <source>
        <dbReference type="ARBA" id="ARBA00023267"/>
    </source>
</evidence>
<dbReference type="AlphaFoldDB" id="A0A4P7LRD0"/>
<dbReference type="PANTHER" id="PTHR45266:SF3">
    <property type="entry name" value="OXALOACETATE DECARBOXYLASE ALPHA CHAIN"/>
    <property type="match status" value="1"/>
</dbReference>
<dbReference type="Pfam" id="PF00364">
    <property type="entry name" value="Biotin_lipoyl"/>
    <property type="match status" value="1"/>
</dbReference>
<keyword evidence="3" id="KW-0614">Plasmid</keyword>
<dbReference type="InterPro" id="IPR011053">
    <property type="entry name" value="Single_hybrid_motif"/>
</dbReference>
<dbReference type="CDD" id="cd06850">
    <property type="entry name" value="biotinyl_domain"/>
    <property type="match status" value="1"/>
</dbReference>
<name>A0A4P7LRD0_9BURK</name>
<gene>
    <name evidence="3" type="ORF">E0W60_34735</name>
</gene>
<feature type="domain" description="Lipoyl-binding" evidence="2">
    <location>
        <begin position="1"/>
        <end position="71"/>
    </location>
</feature>
<dbReference type="Proteomes" id="UP000295294">
    <property type="component" value="Plasmid unnamed4"/>
</dbReference>
<organism evidence="3 4">
    <name type="scientific">Cupriavidus oxalaticus</name>
    <dbReference type="NCBI Taxonomy" id="96344"/>
    <lineage>
        <taxon>Bacteria</taxon>
        <taxon>Pseudomonadati</taxon>
        <taxon>Pseudomonadota</taxon>
        <taxon>Betaproteobacteria</taxon>
        <taxon>Burkholderiales</taxon>
        <taxon>Burkholderiaceae</taxon>
        <taxon>Cupriavidus</taxon>
    </lineage>
</organism>
<sequence length="73" mass="7733">MSVKVKSEVVGSVWKCECASGQTVDEGDVLFIIESMKMEIPVEATHAGKVSEVLVKEGESIAEGQILAVVEPA</sequence>
<proteinExistence type="predicted"/>
<dbReference type="Gene3D" id="2.40.50.100">
    <property type="match status" value="1"/>
</dbReference>
<dbReference type="EMBL" id="CP038639">
    <property type="protein sequence ID" value="QBY56213.1"/>
    <property type="molecule type" value="Genomic_DNA"/>
</dbReference>
<dbReference type="SUPFAM" id="SSF51230">
    <property type="entry name" value="Single hybrid motif"/>
    <property type="match status" value="1"/>
</dbReference>
<keyword evidence="1" id="KW-0092">Biotin</keyword>